<feature type="transmembrane region" description="Helical" evidence="1">
    <location>
        <begin position="358"/>
        <end position="381"/>
    </location>
</feature>
<evidence type="ECO:0000256" key="1">
    <source>
        <dbReference type="SAM" id="Phobius"/>
    </source>
</evidence>
<dbReference type="EMBL" id="JH660683">
    <property type="protein sequence ID" value="EIM31440.1"/>
    <property type="molecule type" value="Genomic_DNA"/>
</dbReference>
<keyword evidence="1" id="KW-0812">Transmembrane</keyword>
<feature type="transmembrane region" description="Helical" evidence="1">
    <location>
        <begin position="243"/>
        <end position="265"/>
    </location>
</feature>
<protein>
    <recommendedName>
        <fullName evidence="4">4-amino-4-deoxy-L-arabinose transferase-like glycosyltransferase</fullName>
    </recommendedName>
</protein>
<organism evidence="2 3">
    <name type="scientific">Leptothrix ochracea L12</name>
    <dbReference type="NCBI Taxonomy" id="735332"/>
    <lineage>
        <taxon>Bacteria</taxon>
        <taxon>Pseudomonadati</taxon>
        <taxon>Pseudomonadota</taxon>
        <taxon>Betaproteobacteria</taxon>
        <taxon>Burkholderiales</taxon>
        <taxon>Sphaerotilaceae</taxon>
        <taxon>Leptothrix</taxon>
    </lineage>
</organism>
<keyword evidence="3" id="KW-1185">Reference proteome</keyword>
<keyword evidence="1" id="KW-0472">Membrane</keyword>
<feature type="transmembrane region" description="Helical" evidence="1">
    <location>
        <begin position="203"/>
        <end position="231"/>
    </location>
</feature>
<feature type="transmembrane region" description="Helical" evidence="1">
    <location>
        <begin position="178"/>
        <end position="197"/>
    </location>
</feature>
<reference evidence="2 3" key="1">
    <citation type="submission" date="2012-04" db="EMBL/GenBank/DDBJ databases">
        <title>Improved High-Quality Draft sequence of Leptothrix ochracea L12.</title>
        <authorList>
            <consortium name="US DOE Joint Genome Institute"/>
            <person name="Lucas S."/>
            <person name="Han J."/>
            <person name="Lapidus A."/>
            <person name="Cheng J.-F."/>
            <person name="Goodwin L."/>
            <person name="Pitluck S."/>
            <person name="Peters L."/>
            <person name="Zeytun A."/>
            <person name="Detter J.C."/>
            <person name="Han C."/>
            <person name="Tapia R."/>
            <person name="Land M."/>
            <person name="Hauser L."/>
            <person name="Kyrpides N."/>
            <person name="Ivanova N."/>
            <person name="Pagani I."/>
            <person name="Stepanauskas R."/>
            <person name="Masland D."/>
            <person name="Poulton N."/>
            <person name="Emerson D."/>
            <person name="Fleming E."/>
            <person name="Woyke T."/>
        </authorList>
    </citation>
    <scope>NUCLEOTIDE SEQUENCE [LARGE SCALE GENOMIC DNA]</scope>
    <source>
        <strain evidence="2 3">L12</strain>
    </source>
</reference>
<evidence type="ECO:0008006" key="4">
    <source>
        <dbReference type="Google" id="ProtNLM"/>
    </source>
</evidence>
<keyword evidence="1" id="KW-1133">Transmembrane helix</keyword>
<feature type="transmembrane region" description="Helical" evidence="1">
    <location>
        <begin position="107"/>
        <end position="128"/>
    </location>
</feature>
<dbReference type="Proteomes" id="UP000053899">
    <property type="component" value="Unassembled WGS sequence"/>
</dbReference>
<feature type="transmembrane region" description="Helical" evidence="1">
    <location>
        <begin position="277"/>
        <end position="297"/>
    </location>
</feature>
<evidence type="ECO:0000313" key="3">
    <source>
        <dbReference type="Proteomes" id="UP000053899"/>
    </source>
</evidence>
<evidence type="ECO:0000313" key="2">
    <source>
        <dbReference type="EMBL" id="EIM31440.1"/>
    </source>
</evidence>
<feature type="transmembrane region" description="Helical" evidence="1">
    <location>
        <begin position="437"/>
        <end position="459"/>
    </location>
</feature>
<sequence>MSALKSVNTRPNPAVVGQRAARQLPRLALYLLCLAYIIPGLLGRDPWKAAEISAVGHMLALVRGETAWLSPALVGFPSDGSVLPYGLGALSIQWLEPLGGEAFAARLPFAFLLLATLTLTWYATYYLARSEAAQPLAYAFGGEAHPIDYARAIADGSILALMASLGLLQLGHETTPELMQMFAIALLLLSLAISPYRPMAARWAVVAAPIILAASGAASTALLLTLGCAVIAWKSSAQPLRQLLPWVGVAALASAGTATLCGAWITRLALTPSTMLLFPKLLVWFAWPAWPLAAWTLWRWRLQLNRRHIALPLMVVLIMLGISLGMGNSDRALMLALPGMAVLAAFALPTLQRSFSAAIDWFSVFFFSFCALTIWVIYIAIQTGIPKQPAANVARLAPEFVSRFDPWALIWAALATVTWLWLVRWRTGRHQEALWKSLVLPASGVALSWLLLMTLWLPLLDHARSYRMLIERVAQHIPAHACVVALDLTRGQTAALQFFGPDWHVVAHSSLEAAQCPWRIQSVSMRHALAAAPTGWRFVHRERRPTDDEESLAIYRHATTTHPTR</sequence>
<feature type="transmembrane region" description="Helical" evidence="1">
    <location>
        <begin position="309"/>
        <end position="326"/>
    </location>
</feature>
<gene>
    <name evidence="2" type="ORF">LepocDRAFT_00001700</name>
</gene>
<proteinExistence type="predicted"/>
<feature type="transmembrane region" description="Helical" evidence="1">
    <location>
        <begin position="332"/>
        <end position="351"/>
    </location>
</feature>
<accession>I4Z5E8</accession>
<name>I4Z5E8_9BURK</name>
<dbReference type="AlphaFoldDB" id="I4Z5E8"/>
<dbReference type="HOGENOM" id="CLU_034283_0_0_4"/>
<feature type="transmembrane region" description="Helical" evidence="1">
    <location>
        <begin position="407"/>
        <end position="425"/>
    </location>
</feature>